<dbReference type="EMBL" id="JABEZX010000008">
    <property type="protein sequence ID" value="MBA0562597.1"/>
    <property type="molecule type" value="Genomic_DNA"/>
</dbReference>
<evidence type="ECO:0000313" key="2">
    <source>
        <dbReference type="Proteomes" id="UP000593572"/>
    </source>
</evidence>
<name>A0A7J8MCZ5_9ROSI</name>
<protein>
    <submittedName>
        <fullName evidence="1">Uncharacterized protein</fullName>
    </submittedName>
</protein>
<dbReference type="Proteomes" id="UP000593572">
    <property type="component" value="Unassembled WGS sequence"/>
</dbReference>
<sequence length="78" mass="8742">MHLNNVYVPSMKNYAGTYLEWIQACSGSLASELVDGYAQPFFKFLLLELPQKGNNCASPCEMAEIVISYLEEKGYLQA</sequence>
<gene>
    <name evidence="1" type="ORF">Golob_007629</name>
</gene>
<proteinExistence type="predicted"/>
<organism evidence="1 2">
    <name type="scientific">Gossypium lobatum</name>
    <dbReference type="NCBI Taxonomy" id="34289"/>
    <lineage>
        <taxon>Eukaryota</taxon>
        <taxon>Viridiplantae</taxon>
        <taxon>Streptophyta</taxon>
        <taxon>Embryophyta</taxon>
        <taxon>Tracheophyta</taxon>
        <taxon>Spermatophyta</taxon>
        <taxon>Magnoliopsida</taxon>
        <taxon>eudicotyledons</taxon>
        <taxon>Gunneridae</taxon>
        <taxon>Pentapetalae</taxon>
        <taxon>rosids</taxon>
        <taxon>malvids</taxon>
        <taxon>Malvales</taxon>
        <taxon>Malvaceae</taxon>
        <taxon>Malvoideae</taxon>
        <taxon>Gossypium</taxon>
    </lineage>
</organism>
<reference evidence="1 2" key="1">
    <citation type="journal article" date="2019" name="Genome Biol. Evol.">
        <title>Insights into the evolution of the New World diploid cottons (Gossypium, subgenus Houzingenia) based on genome sequencing.</title>
        <authorList>
            <person name="Grover C.E."/>
            <person name="Arick M.A. 2nd"/>
            <person name="Thrash A."/>
            <person name="Conover J.L."/>
            <person name="Sanders W.S."/>
            <person name="Peterson D.G."/>
            <person name="Frelichowski J.E."/>
            <person name="Scheffler J.A."/>
            <person name="Scheffler B.E."/>
            <person name="Wendel J.F."/>
        </authorList>
    </citation>
    <scope>NUCLEOTIDE SEQUENCE [LARGE SCALE GENOMIC DNA]</scope>
    <source>
        <strain evidence="1">157</strain>
        <tissue evidence="1">Leaf</tissue>
    </source>
</reference>
<keyword evidence="2" id="KW-1185">Reference proteome</keyword>
<dbReference type="AlphaFoldDB" id="A0A7J8MCZ5"/>
<comment type="caution">
    <text evidence="1">The sequence shown here is derived from an EMBL/GenBank/DDBJ whole genome shotgun (WGS) entry which is preliminary data.</text>
</comment>
<evidence type="ECO:0000313" key="1">
    <source>
        <dbReference type="EMBL" id="MBA0562597.1"/>
    </source>
</evidence>
<accession>A0A7J8MCZ5</accession>